<accession>A0ACC2V6B7</accession>
<evidence type="ECO:0000313" key="1">
    <source>
        <dbReference type="EMBL" id="KAJ9094663.1"/>
    </source>
</evidence>
<comment type="caution">
    <text evidence="1">The sequence shown here is derived from an EMBL/GenBank/DDBJ whole genome shotgun (WGS) entry which is preliminary data.</text>
</comment>
<gene>
    <name evidence="1" type="ORF">QFC20_006844</name>
</gene>
<keyword evidence="2" id="KW-1185">Reference proteome</keyword>
<name>A0ACC2V6B7_9TREE</name>
<protein>
    <submittedName>
        <fullName evidence="1">Uncharacterized protein</fullName>
    </submittedName>
</protein>
<dbReference type="Proteomes" id="UP001230649">
    <property type="component" value="Unassembled WGS sequence"/>
</dbReference>
<reference evidence="1" key="1">
    <citation type="submission" date="2023-04" db="EMBL/GenBank/DDBJ databases">
        <title>Draft Genome sequencing of Naganishia species isolated from polar environments using Oxford Nanopore Technology.</title>
        <authorList>
            <person name="Leo P."/>
            <person name="Venkateswaran K."/>
        </authorList>
    </citation>
    <scope>NUCLEOTIDE SEQUENCE</scope>
    <source>
        <strain evidence="1">MNA-CCFEE 5262</strain>
    </source>
</reference>
<evidence type="ECO:0000313" key="2">
    <source>
        <dbReference type="Proteomes" id="UP001230649"/>
    </source>
</evidence>
<proteinExistence type="predicted"/>
<organism evidence="1 2">
    <name type="scientific">Naganishia adeliensis</name>
    <dbReference type="NCBI Taxonomy" id="92952"/>
    <lineage>
        <taxon>Eukaryota</taxon>
        <taxon>Fungi</taxon>
        <taxon>Dikarya</taxon>
        <taxon>Basidiomycota</taxon>
        <taxon>Agaricomycotina</taxon>
        <taxon>Tremellomycetes</taxon>
        <taxon>Filobasidiales</taxon>
        <taxon>Filobasidiaceae</taxon>
        <taxon>Naganishia</taxon>
    </lineage>
</organism>
<dbReference type="EMBL" id="JASBWS010000135">
    <property type="protein sequence ID" value="KAJ9094663.1"/>
    <property type="molecule type" value="Genomic_DNA"/>
</dbReference>
<sequence>MAMQTEKSGFAPPGINMSNKPSDPFGAGASSAPAYAAPQGPPPTTTYAPPPAPPPTYIKDITMRDTAQYNSDADLLAACRARGISPYFATQLHRLREYAAVRLVIDDSGSMKAMMKIRGQMKPTTRWMVLQSMVREIFDLLTIARGRQPIDVYFLNRLPGGMKADSIDQLNGFFVQEPAGRTPTLEVMQSIMTHEHLAVEEGILTLLITDGAPDCGHRAFRDYLTQVQRNYPASYITVGICTDDEPTIHEYESSLDNGVPHLDVMSAYEEELREIRDVQGRRFPFTFQDWTVKFLLGSRVTEWDSLDEKKLSRDQLKEIQKFGNTYLGGMGNGGGGGQQSSSGKQKKDCVIM</sequence>